<dbReference type="PRINTS" id="PR00421">
    <property type="entry name" value="THIOREDOXIN"/>
</dbReference>
<dbReference type="PIRSF" id="PIRSF000077">
    <property type="entry name" value="Thioredoxin"/>
    <property type="match status" value="1"/>
</dbReference>
<keyword evidence="1" id="KW-1015">Disulfide bond</keyword>
<dbReference type="PROSITE" id="PS00194">
    <property type="entry name" value="THIOREDOXIN_1"/>
    <property type="match status" value="1"/>
</dbReference>
<evidence type="ECO:0000313" key="3">
    <source>
        <dbReference type="Proteomes" id="UP000050795"/>
    </source>
</evidence>
<dbReference type="PANTHER" id="PTHR46115">
    <property type="entry name" value="THIOREDOXIN-LIKE PROTEIN 1"/>
    <property type="match status" value="1"/>
</dbReference>
<proteinExistence type="inferred from homology"/>
<evidence type="ECO:0000313" key="4">
    <source>
        <dbReference type="WBParaSite" id="TREG1_25860.1"/>
    </source>
</evidence>
<accession>A0A183WKA9</accession>
<dbReference type="AlphaFoldDB" id="A0A183WKA9"/>
<keyword evidence="3" id="KW-1185">Reference proteome</keyword>
<dbReference type="OrthoDB" id="2121326at2759"/>
<dbReference type="Proteomes" id="UP000050795">
    <property type="component" value="Unassembled WGS sequence"/>
</dbReference>
<dbReference type="InterPro" id="IPR013766">
    <property type="entry name" value="Thioredoxin_domain"/>
</dbReference>
<dbReference type="Gene3D" id="3.40.30.10">
    <property type="entry name" value="Glutaredoxin"/>
    <property type="match status" value="1"/>
</dbReference>
<dbReference type="SUPFAM" id="SSF52833">
    <property type="entry name" value="Thioredoxin-like"/>
    <property type="match status" value="1"/>
</dbReference>
<sequence length="107" mass="11954">MSKVRHLERDDEFDNLIKEAGSKLVVVDFFATWCGPCKMIGPQFENLSSKYDNVVFVKIDVDKLEGISTRYNISAMPTFIALKNGQKVGEVVGANIGTVEELINKNK</sequence>
<dbReference type="FunFam" id="3.40.30.10:FF:000245">
    <property type="entry name" value="Thioredoxin"/>
    <property type="match status" value="1"/>
</dbReference>
<dbReference type="NCBIfam" id="TIGR01068">
    <property type="entry name" value="thioredoxin"/>
    <property type="match status" value="1"/>
</dbReference>
<reference evidence="3" key="1">
    <citation type="submission" date="2022-06" db="EMBL/GenBank/DDBJ databases">
        <authorList>
            <person name="Berger JAMES D."/>
            <person name="Berger JAMES D."/>
        </authorList>
    </citation>
    <scope>NUCLEOTIDE SEQUENCE [LARGE SCALE GENOMIC DNA]</scope>
</reference>
<dbReference type="PROSITE" id="PS51352">
    <property type="entry name" value="THIOREDOXIN_2"/>
    <property type="match status" value="1"/>
</dbReference>
<reference evidence="4" key="2">
    <citation type="submission" date="2023-11" db="UniProtKB">
        <authorList>
            <consortium name="WormBaseParasite"/>
        </authorList>
    </citation>
    <scope>IDENTIFICATION</scope>
</reference>
<dbReference type="CDD" id="cd02947">
    <property type="entry name" value="TRX_family"/>
    <property type="match status" value="1"/>
</dbReference>
<organism evidence="3 4">
    <name type="scientific">Trichobilharzia regenti</name>
    <name type="common">Nasal bird schistosome</name>
    <dbReference type="NCBI Taxonomy" id="157069"/>
    <lineage>
        <taxon>Eukaryota</taxon>
        <taxon>Metazoa</taxon>
        <taxon>Spiralia</taxon>
        <taxon>Lophotrochozoa</taxon>
        <taxon>Platyhelminthes</taxon>
        <taxon>Trematoda</taxon>
        <taxon>Digenea</taxon>
        <taxon>Strigeidida</taxon>
        <taxon>Schistosomatoidea</taxon>
        <taxon>Schistosomatidae</taxon>
        <taxon>Trichobilharzia</taxon>
    </lineage>
</organism>
<evidence type="ECO:0000256" key="2">
    <source>
        <dbReference type="PIRNR" id="PIRNR000077"/>
    </source>
</evidence>
<name>A0A183WKA9_TRIRE</name>
<protein>
    <recommendedName>
        <fullName evidence="2">Thioredoxin</fullName>
    </recommendedName>
</protein>
<dbReference type="InterPro" id="IPR017937">
    <property type="entry name" value="Thioredoxin_CS"/>
</dbReference>
<dbReference type="Pfam" id="PF00085">
    <property type="entry name" value="Thioredoxin"/>
    <property type="match status" value="1"/>
</dbReference>
<dbReference type="GO" id="GO:0015035">
    <property type="term" value="F:protein-disulfide reductase activity"/>
    <property type="evidence" value="ECO:0007669"/>
    <property type="project" value="InterPro"/>
</dbReference>
<dbReference type="InterPro" id="IPR005746">
    <property type="entry name" value="Thioredoxin"/>
</dbReference>
<dbReference type="WBParaSite" id="TREG1_25860.1">
    <property type="protein sequence ID" value="TREG1_25860.1"/>
    <property type="gene ID" value="TREG1_25860"/>
</dbReference>
<dbReference type="InterPro" id="IPR036249">
    <property type="entry name" value="Thioredoxin-like_sf"/>
</dbReference>
<comment type="similarity">
    <text evidence="2">Belongs to the thioredoxin family.</text>
</comment>
<evidence type="ECO:0000256" key="1">
    <source>
        <dbReference type="ARBA" id="ARBA00023157"/>
    </source>
</evidence>